<feature type="domain" description="ENTH" evidence="2">
    <location>
        <begin position="7"/>
        <end position="145"/>
    </location>
</feature>
<dbReference type="InterPro" id="IPR008942">
    <property type="entry name" value="ENTH_VHS"/>
</dbReference>
<dbReference type="GO" id="GO:0007015">
    <property type="term" value="P:actin filament organization"/>
    <property type="evidence" value="ECO:0007669"/>
    <property type="project" value="TreeGrafter"/>
</dbReference>
<accession>A0A0X8HT68</accession>
<dbReference type="Gene3D" id="1.25.40.90">
    <property type="match status" value="1"/>
</dbReference>
<gene>
    <name evidence="3" type="ORF">AW171_hschr52958</name>
</gene>
<dbReference type="EMBL" id="CP014245">
    <property type="protein sequence ID" value="AMD21025.1"/>
    <property type="molecule type" value="Genomic_DNA"/>
</dbReference>
<dbReference type="SUPFAM" id="SSF48464">
    <property type="entry name" value="ENTH/VHS domain"/>
    <property type="match status" value="1"/>
</dbReference>
<dbReference type="InterPro" id="IPR013809">
    <property type="entry name" value="ENTH"/>
</dbReference>
<dbReference type="SMART" id="SM00273">
    <property type="entry name" value="ENTH"/>
    <property type="match status" value="1"/>
</dbReference>
<dbReference type="GO" id="GO:0005768">
    <property type="term" value="C:endosome"/>
    <property type="evidence" value="ECO:0007669"/>
    <property type="project" value="TreeGrafter"/>
</dbReference>
<feature type="compositionally biased region" description="Polar residues" evidence="1">
    <location>
        <begin position="246"/>
        <end position="256"/>
    </location>
</feature>
<dbReference type="Pfam" id="PF01417">
    <property type="entry name" value="ENTH"/>
    <property type="match status" value="1"/>
</dbReference>
<proteinExistence type="predicted"/>
<dbReference type="RefSeq" id="XP_017988021.1">
    <property type="nucleotide sequence ID" value="XM_018132698.1"/>
</dbReference>
<dbReference type="GO" id="GO:0005886">
    <property type="term" value="C:plasma membrane"/>
    <property type="evidence" value="ECO:0007669"/>
    <property type="project" value="TreeGrafter"/>
</dbReference>
<evidence type="ECO:0000256" key="1">
    <source>
        <dbReference type="SAM" id="MobiDB-lite"/>
    </source>
</evidence>
<dbReference type="GO" id="GO:0030125">
    <property type="term" value="C:clathrin vesicle coat"/>
    <property type="evidence" value="ECO:0007669"/>
    <property type="project" value="TreeGrafter"/>
</dbReference>
<dbReference type="AlphaFoldDB" id="A0A0X8HT68"/>
<feature type="region of interest" description="Disordered" evidence="1">
    <location>
        <begin position="236"/>
        <end position="256"/>
    </location>
</feature>
<dbReference type="PANTHER" id="PTHR12276:SF119">
    <property type="entry name" value="EPSIN-4"/>
    <property type="match status" value="1"/>
</dbReference>
<evidence type="ECO:0000313" key="4">
    <source>
        <dbReference type="Proteomes" id="UP000243052"/>
    </source>
</evidence>
<dbReference type="GeneID" id="28724301"/>
<dbReference type="PROSITE" id="PS50942">
    <property type="entry name" value="ENTH"/>
    <property type="match status" value="1"/>
</dbReference>
<dbReference type="OrthoDB" id="4033880at2759"/>
<dbReference type="PANTHER" id="PTHR12276">
    <property type="entry name" value="EPSIN/ENT-RELATED"/>
    <property type="match status" value="1"/>
</dbReference>
<keyword evidence="4" id="KW-1185">Reference proteome</keyword>
<feature type="region of interest" description="Disordered" evidence="1">
    <location>
        <begin position="176"/>
        <end position="218"/>
    </location>
</feature>
<evidence type="ECO:0000259" key="2">
    <source>
        <dbReference type="PROSITE" id="PS50942"/>
    </source>
</evidence>
<name>A0A0X8HT68_9SACH</name>
<feature type="compositionally biased region" description="Polar residues" evidence="1">
    <location>
        <begin position="176"/>
        <end position="186"/>
    </location>
</feature>
<evidence type="ECO:0000313" key="3">
    <source>
        <dbReference type="EMBL" id="AMD21025.1"/>
    </source>
</evidence>
<dbReference type="GO" id="GO:0006897">
    <property type="term" value="P:endocytosis"/>
    <property type="evidence" value="ECO:0007669"/>
    <property type="project" value="TreeGrafter"/>
</dbReference>
<reference evidence="3 4" key="1">
    <citation type="submission" date="2016-01" db="EMBL/GenBank/DDBJ databases">
        <title>Genome sequence of the yeast Holleya sinecauda.</title>
        <authorList>
            <person name="Dietrich F.S."/>
        </authorList>
    </citation>
    <scope>NUCLEOTIDE SEQUENCE [LARGE SCALE GENOMIC DNA]</scope>
    <source>
        <strain evidence="3 4">ATCC 58844</strain>
    </source>
</reference>
<sequence length="256" mass="28321">MPLLDAVKNLGTSSTVAKVKTATDENRNAGVSTSLITQICVLTYTPNTLREIIQLLRKRLINNSKKNSHKSTVRLLKTITLITFLVSNGSEEFVSWLKESLVLIESLQTFSTTDKNDQKMIEHIQTLSKKLCSVLKDPNLLAKRKEDLNMFKLSISTPGRKSTDSVHLNPVGQVRNSITSSKNDTGSPICPSPTGSPKSDGHSFHRPSRPSVMKSGYKYSFDQSNHKFQLDALAEEDTREDLITTGVPSTASRFSP</sequence>
<dbReference type="STRING" id="45286.A0A0X8HT68"/>
<dbReference type="GO" id="GO:0030276">
    <property type="term" value="F:clathrin binding"/>
    <property type="evidence" value="ECO:0007669"/>
    <property type="project" value="TreeGrafter"/>
</dbReference>
<protein>
    <submittedName>
        <fullName evidence="3">HEL256Cp</fullName>
    </submittedName>
</protein>
<dbReference type="GO" id="GO:0005543">
    <property type="term" value="F:phospholipid binding"/>
    <property type="evidence" value="ECO:0007669"/>
    <property type="project" value="TreeGrafter"/>
</dbReference>
<dbReference type="Proteomes" id="UP000243052">
    <property type="component" value="Chromosome v"/>
</dbReference>
<organism evidence="3 4">
    <name type="scientific">Eremothecium sinecaudum</name>
    <dbReference type="NCBI Taxonomy" id="45286"/>
    <lineage>
        <taxon>Eukaryota</taxon>
        <taxon>Fungi</taxon>
        <taxon>Dikarya</taxon>
        <taxon>Ascomycota</taxon>
        <taxon>Saccharomycotina</taxon>
        <taxon>Saccharomycetes</taxon>
        <taxon>Saccharomycetales</taxon>
        <taxon>Saccharomycetaceae</taxon>
        <taxon>Eremothecium</taxon>
    </lineage>
</organism>